<name>A0A4Z1PCQ0_9PEZI</name>
<keyword evidence="3" id="KW-1185">Reference proteome</keyword>
<dbReference type="Proteomes" id="UP000298493">
    <property type="component" value="Unassembled WGS sequence"/>
</dbReference>
<dbReference type="EMBL" id="SNSC02000011">
    <property type="protein sequence ID" value="TID20304.1"/>
    <property type="molecule type" value="Genomic_DNA"/>
</dbReference>
<comment type="caution">
    <text evidence="2">The sequence shown here is derived from an EMBL/GenBank/DDBJ whole genome shotgun (WGS) entry which is preliminary data.</text>
</comment>
<protein>
    <submittedName>
        <fullName evidence="2">Uncharacterized protein</fullName>
    </submittedName>
</protein>
<feature type="signal peptide" evidence="1">
    <location>
        <begin position="1"/>
        <end position="18"/>
    </location>
</feature>
<gene>
    <name evidence="2" type="ORF">E6O75_ATG07764</name>
</gene>
<organism evidence="2 3">
    <name type="scientific">Venturia nashicola</name>
    <dbReference type="NCBI Taxonomy" id="86259"/>
    <lineage>
        <taxon>Eukaryota</taxon>
        <taxon>Fungi</taxon>
        <taxon>Dikarya</taxon>
        <taxon>Ascomycota</taxon>
        <taxon>Pezizomycotina</taxon>
        <taxon>Dothideomycetes</taxon>
        <taxon>Pleosporomycetidae</taxon>
        <taxon>Venturiales</taxon>
        <taxon>Venturiaceae</taxon>
        <taxon>Venturia</taxon>
    </lineage>
</organism>
<evidence type="ECO:0000313" key="3">
    <source>
        <dbReference type="Proteomes" id="UP000298493"/>
    </source>
</evidence>
<dbReference type="AlphaFoldDB" id="A0A4Z1PCQ0"/>
<sequence length="198" mass="19739">MQFKTQALVAILATTVAAHGAPSAVTGAAASKVNSYLAHVTAEAQYASFSSVASTAVKSKWLDSFLKGDLHKIATKSWYSGLPADIKSFAESMQKDISKIATATGSGRFATATSTTATSARATRTVSLMTSKSASSASQTAVHAASSSASSVSKSTSSAASRASSGAAATATKNDAMETGVGRMMGVVAAGALGALML</sequence>
<proteinExistence type="predicted"/>
<evidence type="ECO:0000256" key="1">
    <source>
        <dbReference type="SAM" id="SignalP"/>
    </source>
</evidence>
<reference evidence="2 3" key="1">
    <citation type="submission" date="2019-04" db="EMBL/GenBank/DDBJ databases">
        <title>High contiguity whole genome sequence and gene annotation resource for two Venturia nashicola isolates.</title>
        <authorList>
            <person name="Prokchorchik M."/>
            <person name="Won K."/>
            <person name="Lee Y."/>
            <person name="Choi E.D."/>
            <person name="Segonzac C."/>
            <person name="Sohn K.H."/>
        </authorList>
    </citation>
    <scope>NUCLEOTIDE SEQUENCE [LARGE SCALE GENOMIC DNA]</scope>
    <source>
        <strain evidence="2 3">PRI2</strain>
    </source>
</reference>
<feature type="chain" id="PRO_5021225174" evidence="1">
    <location>
        <begin position="19"/>
        <end position="198"/>
    </location>
</feature>
<keyword evidence="1" id="KW-0732">Signal</keyword>
<accession>A0A4Z1PCQ0</accession>
<evidence type="ECO:0000313" key="2">
    <source>
        <dbReference type="EMBL" id="TID20304.1"/>
    </source>
</evidence>